<evidence type="ECO:0000256" key="7">
    <source>
        <dbReference type="ARBA" id="ARBA00044504"/>
    </source>
</evidence>
<dbReference type="EMBL" id="RXGB01000581">
    <property type="protein sequence ID" value="TMX02725.1"/>
    <property type="molecule type" value="Genomic_DNA"/>
</dbReference>
<protein>
    <recommendedName>
        <fullName evidence="9">Major facilitator superfamily (MFS) profile domain-containing protein</fullName>
    </recommendedName>
</protein>
<comment type="similarity">
    <text evidence="2">Belongs to the major facilitator superfamily. Sugar transporter (TC 2.A.1.1) family.</text>
</comment>
<evidence type="ECO:0008006" key="9">
    <source>
        <dbReference type="Google" id="ProtNLM"/>
    </source>
</evidence>
<accession>A0A6N2C6B1</accession>
<comment type="subcellular location">
    <subcellularLocation>
        <location evidence="1">Membrane</location>
    </subcellularLocation>
</comment>
<sequence length="115" mass="13076">MHVLEQAMNGQQEEFEAALRKLRGKDADISYERSTIQEYLDILETLPKATFINLFDTSNYRAVIISVGLMAFQQFVGINGIIFYSTEIFKSAGNYYNNVNLSKVIFISGCTFNII</sequence>
<proteinExistence type="inferred from homology"/>
<dbReference type="GO" id="GO:0022857">
    <property type="term" value="F:transmembrane transporter activity"/>
    <property type="evidence" value="ECO:0007669"/>
    <property type="project" value="InterPro"/>
</dbReference>
<dbReference type="PANTHER" id="PTHR48021">
    <property type="match status" value="1"/>
</dbReference>
<evidence type="ECO:0000256" key="3">
    <source>
        <dbReference type="ARBA" id="ARBA00022597"/>
    </source>
</evidence>
<keyword evidence="3" id="KW-0813">Transport</keyword>
<evidence type="ECO:0000256" key="5">
    <source>
        <dbReference type="ARBA" id="ARBA00022989"/>
    </source>
</evidence>
<dbReference type="InterPro" id="IPR036259">
    <property type="entry name" value="MFS_trans_sf"/>
</dbReference>
<evidence type="ECO:0000256" key="2">
    <source>
        <dbReference type="ARBA" id="ARBA00010992"/>
    </source>
</evidence>
<dbReference type="AlphaFoldDB" id="A0A6N2C6B1"/>
<name>A0A6N2C6B1_SOLCI</name>
<dbReference type="Gene3D" id="1.20.1250.20">
    <property type="entry name" value="MFS general substrate transporter like domains"/>
    <property type="match status" value="1"/>
</dbReference>
<keyword evidence="4" id="KW-0812">Transmembrane</keyword>
<evidence type="ECO:0000256" key="4">
    <source>
        <dbReference type="ARBA" id="ARBA00022692"/>
    </source>
</evidence>
<gene>
    <name evidence="8" type="ORF">EJD97_020182</name>
</gene>
<keyword evidence="3" id="KW-0762">Sugar transport</keyword>
<comment type="similarity">
    <text evidence="7">Belongs to the major facilitator superfamily. Phosphate:H(+) symporter (TC 2.A.1.9) family.</text>
</comment>
<dbReference type="PANTHER" id="PTHR48021:SF21">
    <property type="entry name" value="SUGAR TRANSPORTER ERD6-LIKE 8"/>
    <property type="match status" value="1"/>
</dbReference>
<dbReference type="GO" id="GO:0016020">
    <property type="term" value="C:membrane"/>
    <property type="evidence" value="ECO:0007669"/>
    <property type="project" value="UniProtKB-SubCell"/>
</dbReference>
<dbReference type="Pfam" id="PF00083">
    <property type="entry name" value="Sugar_tr"/>
    <property type="match status" value="1"/>
</dbReference>
<evidence type="ECO:0000313" key="8">
    <source>
        <dbReference type="EMBL" id="TMX02725.1"/>
    </source>
</evidence>
<dbReference type="InterPro" id="IPR005828">
    <property type="entry name" value="MFS_sugar_transport-like"/>
</dbReference>
<evidence type="ECO:0000256" key="6">
    <source>
        <dbReference type="ARBA" id="ARBA00023136"/>
    </source>
</evidence>
<evidence type="ECO:0000256" key="1">
    <source>
        <dbReference type="ARBA" id="ARBA00004370"/>
    </source>
</evidence>
<comment type="caution">
    <text evidence="8">The sequence shown here is derived from an EMBL/GenBank/DDBJ whole genome shotgun (WGS) entry which is preliminary data.</text>
</comment>
<reference evidence="8" key="1">
    <citation type="submission" date="2019-05" db="EMBL/GenBank/DDBJ databases">
        <title>The de novo reference genome and transcriptome assemblies of the wild tomato species Solanum chilense.</title>
        <authorList>
            <person name="Stam R."/>
            <person name="Nosenko T."/>
            <person name="Hoerger A.C."/>
            <person name="Stephan W."/>
            <person name="Seidel M.A."/>
            <person name="Kuhn J.M.M."/>
            <person name="Haberer G."/>
            <person name="Tellier A."/>
        </authorList>
    </citation>
    <scope>NUCLEOTIDE SEQUENCE</scope>
    <source>
        <tissue evidence="8">Mature leaves</tissue>
    </source>
</reference>
<keyword evidence="6" id="KW-0472">Membrane</keyword>
<dbReference type="InterPro" id="IPR050549">
    <property type="entry name" value="MFS_Trehalose_Transporter"/>
</dbReference>
<keyword evidence="5" id="KW-1133">Transmembrane helix</keyword>
<organism evidence="8">
    <name type="scientific">Solanum chilense</name>
    <name type="common">Tomato</name>
    <name type="synonym">Lycopersicon chilense</name>
    <dbReference type="NCBI Taxonomy" id="4083"/>
    <lineage>
        <taxon>Eukaryota</taxon>
        <taxon>Viridiplantae</taxon>
        <taxon>Streptophyta</taxon>
        <taxon>Embryophyta</taxon>
        <taxon>Tracheophyta</taxon>
        <taxon>Spermatophyta</taxon>
        <taxon>Magnoliopsida</taxon>
        <taxon>eudicotyledons</taxon>
        <taxon>Gunneridae</taxon>
        <taxon>Pentapetalae</taxon>
        <taxon>asterids</taxon>
        <taxon>lamiids</taxon>
        <taxon>Solanales</taxon>
        <taxon>Solanaceae</taxon>
        <taxon>Solanoideae</taxon>
        <taxon>Solaneae</taxon>
        <taxon>Solanum</taxon>
        <taxon>Solanum subgen. Lycopersicon</taxon>
    </lineage>
</organism>